<dbReference type="GO" id="GO:0003700">
    <property type="term" value="F:DNA-binding transcription factor activity"/>
    <property type="evidence" value="ECO:0007669"/>
    <property type="project" value="InterPro"/>
</dbReference>
<evidence type="ECO:0000256" key="1">
    <source>
        <dbReference type="SAM" id="Coils"/>
    </source>
</evidence>
<feature type="compositionally biased region" description="Acidic residues" evidence="2">
    <location>
        <begin position="1"/>
        <end position="17"/>
    </location>
</feature>
<dbReference type="Pfam" id="PF25764">
    <property type="entry name" value="KIF21A_4th"/>
    <property type="match status" value="1"/>
</dbReference>
<protein>
    <submittedName>
        <fullName evidence="3">Uncharacterized protein</fullName>
    </submittedName>
</protein>
<dbReference type="GO" id="GO:0005875">
    <property type="term" value="C:microtubule associated complex"/>
    <property type="evidence" value="ECO:0007669"/>
    <property type="project" value="TreeGrafter"/>
</dbReference>
<reference evidence="3" key="1">
    <citation type="submission" date="2014-12" db="EMBL/GenBank/DDBJ databases">
        <title>Insight into the proteome of Arion vulgaris.</title>
        <authorList>
            <person name="Aradska J."/>
            <person name="Bulat T."/>
            <person name="Smidak R."/>
            <person name="Sarate P."/>
            <person name="Gangsoo J."/>
            <person name="Sialana F."/>
            <person name="Bilban M."/>
            <person name="Lubec G."/>
        </authorList>
    </citation>
    <scope>NUCLEOTIDE SEQUENCE</scope>
    <source>
        <tissue evidence="3">Skin</tissue>
    </source>
</reference>
<feature type="coiled-coil region" evidence="1">
    <location>
        <begin position="36"/>
        <end position="91"/>
    </location>
</feature>
<evidence type="ECO:0000256" key="2">
    <source>
        <dbReference type="SAM" id="MobiDB-lite"/>
    </source>
</evidence>
<evidence type="ECO:0000313" key="3">
    <source>
        <dbReference type="EMBL" id="CEK97227.1"/>
    </source>
</evidence>
<dbReference type="PANTHER" id="PTHR47969:SF28">
    <property type="entry name" value="KINESIN-LIKE PROTEIN KIF21B"/>
    <property type="match status" value="1"/>
</dbReference>
<dbReference type="AlphaFoldDB" id="A0A0B7BWB5"/>
<feature type="non-terminal residue" evidence="3">
    <location>
        <position position="1"/>
    </location>
</feature>
<sequence>DIGDEEDDTDVDEDGTESDTSSNTDGAESDNVHEDLANLMCEITIKQRLIEELEQTRKKMNSLKVHYESKVQQLQQKIKETEVERDKVLSEIEKMSHSSVDTSKKVKHEYE</sequence>
<dbReference type="InterPro" id="IPR013325">
    <property type="entry name" value="RNA_pol_sigma_r2"/>
</dbReference>
<dbReference type="InterPro" id="IPR027640">
    <property type="entry name" value="Kinesin-like_fam"/>
</dbReference>
<gene>
    <name evidence="3" type="primary">ORF215134</name>
</gene>
<dbReference type="GO" id="GO:0007018">
    <property type="term" value="P:microtubule-based movement"/>
    <property type="evidence" value="ECO:0007669"/>
    <property type="project" value="InterPro"/>
</dbReference>
<feature type="region of interest" description="Disordered" evidence="2">
    <location>
        <begin position="1"/>
        <end position="35"/>
    </location>
</feature>
<feature type="non-terminal residue" evidence="3">
    <location>
        <position position="111"/>
    </location>
</feature>
<accession>A0A0B7BWB5</accession>
<dbReference type="GO" id="GO:0003777">
    <property type="term" value="F:microtubule motor activity"/>
    <property type="evidence" value="ECO:0007669"/>
    <property type="project" value="InterPro"/>
</dbReference>
<name>A0A0B7BWB5_9EUPU</name>
<dbReference type="GO" id="GO:0051231">
    <property type="term" value="P:spindle elongation"/>
    <property type="evidence" value="ECO:0007669"/>
    <property type="project" value="TreeGrafter"/>
</dbReference>
<dbReference type="SUPFAM" id="SSF88946">
    <property type="entry name" value="Sigma2 domain of RNA polymerase sigma factors"/>
    <property type="match status" value="1"/>
</dbReference>
<organism evidence="3">
    <name type="scientific">Arion vulgaris</name>
    <dbReference type="NCBI Taxonomy" id="1028688"/>
    <lineage>
        <taxon>Eukaryota</taxon>
        <taxon>Metazoa</taxon>
        <taxon>Spiralia</taxon>
        <taxon>Lophotrochozoa</taxon>
        <taxon>Mollusca</taxon>
        <taxon>Gastropoda</taxon>
        <taxon>Heterobranchia</taxon>
        <taxon>Euthyneura</taxon>
        <taxon>Panpulmonata</taxon>
        <taxon>Eupulmonata</taxon>
        <taxon>Stylommatophora</taxon>
        <taxon>Helicina</taxon>
        <taxon>Arionoidea</taxon>
        <taxon>Arionidae</taxon>
        <taxon>Arion</taxon>
    </lineage>
</organism>
<proteinExistence type="predicted"/>
<dbReference type="GO" id="GO:0007052">
    <property type="term" value="P:mitotic spindle organization"/>
    <property type="evidence" value="ECO:0007669"/>
    <property type="project" value="TreeGrafter"/>
</dbReference>
<dbReference type="PANTHER" id="PTHR47969">
    <property type="entry name" value="CHROMOSOME-ASSOCIATED KINESIN KIF4A-RELATED"/>
    <property type="match status" value="1"/>
</dbReference>
<dbReference type="EMBL" id="HACG01050362">
    <property type="protein sequence ID" value="CEK97227.1"/>
    <property type="molecule type" value="Transcribed_RNA"/>
</dbReference>
<dbReference type="GO" id="GO:0006352">
    <property type="term" value="P:DNA-templated transcription initiation"/>
    <property type="evidence" value="ECO:0007669"/>
    <property type="project" value="InterPro"/>
</dbReference>
<keyword evidence="1" id="KW-0175">Coiled coil</keyword>